<dbReference type="Gene3D" id="3.40.50.2000">
    <property type="entry name" value="Glycogen Phosphorylase B"/>
    <property type="match status" value="1"/>
</dbReference>
<keyword evidence="1" id="KW-0808">Transferase</keyword>
<reference evidence="1 2" key="1">
    <citation type="submission" date="2019-02" db="EMBL/GenBank/DDBJ databases">
        <title>Halonotius sp. a new haloqrchaeon isolated from saline water.</title>
        <authorList>
            <person name="Duran-Viseras A."/>
            <person name="Sanchez-Porro C."/>
            <person name="Ventosa A."/>
        </authorList>
    </citation>
    <scope>NUCLEOTIDE SEQUENCE [LARGE SCALE GENOMIC DNA]</scope>
    <source>
        <strain evidence="1 2">F9-27</strain>
    </source>
</reference>
<dbReference type="OrthoDB" id="132546at2157"/>
<accession>A0A544QMX7</accession>
<proteinExistence type="predicted"/>
<sequence>MKKVLLISNVDLKNGGGRSEKFATRKRMLQERDWDVVVGHVPEPHILLFPYAILKCLYIGMRRDVDVINSVSNPFHLQLIGYIVSQVLGLPWLVEFRDPMVENPDRDPDAFLTKIAAQVEKLAVQNSDQVVWGDGIQMADDHLETKYPDVSAEKFYKLPFLGFESEKFESAPTTSYDSLTITYAGSFYEGWIEPYELLEGFSIYVEQNNPNQDELTLQFYGDWTEQYQEKVEELGVSEFIQTYDFVPHDQIIPVLKGSDIVVYIGGDDPQNKLSVPSKIWDYMGAKTPILAIVDPSFRVAQLIEESDLGVVIHPDDTEAIAGAIEIMISKEFNYTSDKEIFDEFSRAHKMDVLAQTLDSISTNDNLY</sequence>
<dbReference type="EMBL" id="SESI01000002">
    <property type="protein sequence ID" value="TQQ80277.1"/>
    <property type="molecule type" value="Genomic_DNA"/>
</dbReference>
<name>A0A544QMX7_9EURY</name>
<dbReference type="AlphaFoldDB" id="A0A544QMX7"/>
<gene>
    <name evidence="1" type="ORF">EWF95_07210</name>
</gene>
<evidence type="ECO:0000313" key="2">
    <source>
        <dbReference type="Proteomes" id="UP000315385"/>
    </source>
</evidence>
<dbReference type="Pfam" id="PF13692">
    <property type="entry name" value="Glyco_trans_1_4"/>
    <property type="match status" value="1"/>
</dbReference>
<keyword evidence="2" id="KW-1185">Reference proteome</keyword>
<dbReference type="SUPFAM" id="SSF53756">
    <property type="entry name" value="UDP-Glycosyltransferase/glycogen phosphorylase"/>
    <property type="match status" value="1"/>
</dbReference>
<protein>
    <submittedName>
        <fullName evidence="1">Glycosyltransferase</fullName>
    </submittedName>
</protein>
<evidence type="ECO:0000313" key="1">
    <source>
        <dbReference type="EMBL" id="TQQ80277.1"/>
    </source>
</evidence>
<comment type="caution">
    <text evidence="1">The sequence shown here is derived from an EMBL/GenBank/DDBJ whole genome shotgun (WGS) entry which is preliminary data.</text>
</comment>
<dbReference type="Proteomes" id="UP000315385">
    <property type="component" value="Unassembled WGS sequence"/>
</dbReference>
<dbReference type="RefSeq" id="WP_142443399.1">
    <property type="nucleotide sequence ID" value="NZ_SESI01000002.1"/>
</dbReference>
<organism evidence="1 2">
    <name type="scientific">Halonotius roseus</name>
    <dbReference type="NCBI Taxonomy" id="2511997"/>
    <lineage>
        <taxon>Archaea</taxon>
        <taxon>Methanobacteriati</taxon>
        <taxon>Methanobacteriota</taxon>
        <taxon>Stenosarchaea group</taxon>
        <taxon>Halobacteria</taxon>
        <taxon>Halobacteriales</taxon>
        <taxon>Haloferacaceae</taxon>
        <taxon>Halonotius</taxon>
    </lineage>
</organism>
<dbReference type="GO" id="GO:0016740">
    <property type="term" value="F:transferase activity"/>
    <property type="evidence" value="ECO:0007669"/>
    <property type="project" value="UniProtKB-KW"/>
</dbReference>